<sequence length="594" mass="64364">MQMSWLYATPLRERRTAVIVPLFLSIMLILLSLVASSAARVSGTSAANPILLSPAGTDGQELLILDPRSGTVLNRIPNQNYGIYQAFVSPRGDRALIEYVEEREGTPSIRLELRTLPDWSLLAQFPVDYTIPPLAPLAAEAPAGANPSLFTVAFSSDGDLAAVAFFTGQDWPTLVVTTLDLAHQRWADWALTVPRSSYAWLFPLETQLLVVSRAMVPLLSGDHASIYSLDPVTGAVRAELGIRLHRSLLPQRGQDVPSTSPGVIAVHRDGQYLRILTDDLTRFSFDIRTLALVQTDPPLYDELAALKTVFTPHYTVAAVRPDEIVLIDNQRWQITQQTKLSSDIMSWELVGPDPSRPVVYIASEEDQCLRTLDLSTLALSQPLVCALFLPVDWRHFYGWPDYAPGVVQSAPVPATTSWMKNLASLATAVLAATFVLAALGKTVAWRTSSQQLGTVVPQLSRRAPLILAGLVAAETGTAVLLLLPLTSRFGLASATGLLFVFLGVSLFAVRRAPRQPCPCFGSLGPALTGRAVIVRNLFLLGIAFLAWSHPQAPTLPQMLLGLLAVLVALNVSRLAAGVAVIRTARRGTTFDHAA</sequence>
<evidence type="ECO:0000256" key="3">
    <source>
        <dbReference type="ARBA" id="ARBA00022989"/>
    </source>
</evidence>
<evidence type="ECO:0000256" key="2">
    <source>
        <dbReference type="ARBA" id="ARBA00022692"/>
    </source>
</evidence>
<evidence type="ECO:0000313" key="6">
    <source>
        <dbReference type="EMBL" id="HEF66081.1"/>
    </source>
</evidence>
<dbReference type="SUPFAM" id="SSF50969">
    <property type="entry name" value="YVTN repeat-like/Quinoprotein amine dehydrogenase"/>
    <property type="match status" value="1"/>
</dbReference>
<dbReference type="InterPro" id="IPR011044">
    <property type="entry name" value="Quino_amine_DH_bsu"/>
</dbReference>
<dbReference type="GO" id="GO:0016020">
    <property type="term" value="C:membrane"/>
    <property type="evidence" value="ECO:0007669"/>
    <property type="project" value="UniProtKB-SubCell"/>
</dbReference>
<evidence type="ECO:0000256" key="4">
    <source>
        <dbReference type="ARBA" id="ARBA00023136"/>
    </source>
</evidence>
<organism evidence="6">
    <name type="scientific">Thermomicrobium roseum</name>
    <dbReference type="NCBI Taxonomy" id="500"/>
    <lineage>
        <taxon>Bacteria</taxon>
        <taxon>Pseudomonadati</taxon>
        <taxon>Thermomicrobiota</taxon>
        <taxon>Thermomicrobia</taxon>
        <taxon>Thermomicrobiales</taxon>
        <taxon>Thermomicrobiaceae</taxon>
        <taxon>Thermomicrobium</taxon>
    </lineage>
</organism>
<dbReference type="EMBL" id="DSJL01000011">
    <property type="protein sequence ID" value="HEF66081.1"/>
    <property type="molecule type" value="Genomic_DNA"/>
</dbReference>
<feature type="domain" description="Methylamine utilisation protein MauE" evidence="5">
    <location>
        <begin position="419"/>
        <end position="547"/>
    </location>
</feature>
<name>A0A7C2B813_THERO</name>
<evidence type="ECO:0000256" key="1">
    <source>
        <dbReference type="ARBA" id="ARBA00004141"/>
    </source>
</evidence>
<reference evidence="6" key="1">
    <citation type="journal article" date="2020" name="mSystems">
        <title>Genome- and Community-Level Interaction Insights into Carbon Utilization and Element Cycling Functions of Hydrothermarchaeota in Hydrothermal Sediment.</title>
        <authorList>
            <person name="Zhou Z."/>
            <person name="Liu Y."/>
            <person name="Xu W."/>
            <person name="Pan J."/>
            <person name="Luo Z.H."/>
            <person name="Li M."/>
        </authorList>
    </citation>
    <scope>NUCLEOTIDE SEQUENCE [LARGE SCALE GENOMIC DNA]</scope>
    <source>
        <strain evidence="6">SpSt-222</strain>
    </source>
</reference>
<dbReference type="Pfam" id="PF07291">
    <property type="entry name" value="MauE"/>
    <property type="match status" value="1"/>
</dbReference>
<protein>
    <recommendedName>
        <fullName evidence="5">Methylamine utilisation protein MauE domain-containing protein</fullName>
    </recommendedName>
</protein>
<keyword evidence="2" id="KW-0812">Transmembrane</keyword>
<comment type="caution">
    <text evidence="6">The sequence shown here is derived from an EMBL/GenBank/DDBJ whole genome shotgun (WGS) entry which is preliminary data.</text>
</comment>
<keyword evidence="3" id="KW-1133">Transmembrane helix</keyword>
<comment type="subcellular location">
    <subcellularLocation>
        <location evidence="1">Membrane</location>
        <topology evidence="1">Multi-pass membrane protein</topology>
    </subcellularLocation>
</comment>
<dbReference type="GO" id="GO:0030416">
    <property type="term" value="P:methylamine metabolic process"/>
    <property type="evidence" value="ECO:0007669"/>
    <property type="project" value="InterPro"/>
</dbReference>
<dbReference type="InterPro" id="IPR015943">
    <property type="entry name" value="WD40/YVTN_repeat-like_dom_sf"/>
</dbReference>
<dbReference type="Gene3D" id="2.130.10.10">
    <property type="entry name" value="YVTN repeat-like/Quinoprotein amine dehydrogenase"/>
    <property type="match status" value="1"/>
</dbReference>
<proteinExistence type="predicted"/>
<dbReference type="InterPro" id="IPR009908">
    <property type="entry name" value="Methylamine_util_MauE"/>
</dbReference>
<accession>A0A7C2B813</accession>
<keyword evidence="4" id="KW-0472">Membrane</keyword>
<gene>
    <name evidence="6" type="ORF">ENP47_10875</name>
</gene>
<evidence type="ECO:0000259" key="5">
    <source>
        <dbReference type="Pfam" id="PF07291"/>
    </source>
</evidence>
<dbReference type="AlphaFoldDB" id="A0A7C2B813"/>